<dbReference type="InterPro" id="IPR004158">
    <property type="entry name" value="DUF247_pln"/>
</dbReference>
<protein>
    <submittedName>
        <fullName evidence="2">Uncharacterized protein</fullName>
    </submittedName>
</protein>
<dbReference type="AlphaFoldDB" id="A0A9Q0KGC3"/>
<reference evidence="2" key="1">
    <citation type="journal article" date="2023" name="Plant J.">
        <title>The genome of the king protea, Protea cynaroides.</title>
        <authorList>
            <person name="Chang J."/>
            <person name="Duong T.A."/>
            <person name="Schoeman C."/>
            <person name="Ma X."/>
            <person name="Roodt D."/>
            <person name="Barker N."/>
            <person name="Li Z."/>
            <person name="Van de Peer Y."/>
            <person name="Mizrachi E."/>
        </authorList>
    </citation>
    <scope>NUCLEOTIDE SEQUENCE</scope>
    <source>
        <tissue evidence="2">Young leaves</tissue>
    </source>
</reference>
<organism evidence="2 3">
    <name type="scientific">Protea cynaroides</name>
    <dbReference type="NCBI Taxonomy" id="273540"/>
    <lineage>
        <taxon>Eukaryota</taxon>
        <taxon>Viridiplantae</taxon>
        <taxon>Streptophyta</taxon>
        <taxon>Embryophyta</taxon>
        <taxon>Tracheophyta</taxon>
        <taxon>Spermatophyta</taxon>
        <taxon>Magnoliopsida</taxon>
        <taxon>Proteales</taxon>
        <taxon>Proteaceae</taxon>
        <taxon>Protea</taxon>
    </lineage>
</organism>
<dbReference type="OrthoDB" id="1849062at2759"/>
<gene>
    <name evidence="2" type="ORF">NE237_003063</name>
</gene>
<proteinExistence type="predicted"/>
<keyword evidence="1" id="KW-1133">Transmembrane helix</keyword>
<evidence type="ECO:0000313" key="2">
    <source>
        <dbReference type="EMBL" id="KAJ4969964.1"/>
    </source>
</evidence>
<dbReference type="EMBL" id="JAMYWD010000005">
    <property type="protein sequence ID" value="KAJ4969964.1"/>
    <property type="molecule type" value="Genomic_DNA"/>
</dbReference>
<dbReference type="Proteomes" id="UP001141806">
    <property type="component" value="Unassembled WGS sequence"/>
</dbReference>
<sequence length="410" mass="46766">MKQITVVLVDANSNNQSNSGPRIQRVQSLLYEIAENRRCYEPMVVSIGPFHHGRHGIERMEQLKIKQEHKGLLRFGSISEPSNDVFKSMMFRDGCFILYFIYGLVENNPGKTKMKRDQEVYVMRDLFLLENQLPFIILKELMSLRFGEANLNELITKFIQNQTVIPSNLAFWEDSQPLHLLDLLQNELLHTAPTVRPPFFHISQACSPPSIAKLKASGIECKRSTIWSLKGIKFKSGYHQGKSKLLNLLVAHETCPDAPNDFTFTSYICFLSSLIDSIEDVKELMSKGILRNLLGRDQQITHMQTMIANNDNSLGTTHEFVKRPLNTSQGSNIFNNMAIGLVPNYELYGDTMWGIERHYTSITKIWMAKMRQLYAIASFAATLALLLLTMVQTYFAIFPRDNSRGSSKAT</sequence>
<evidence type="ECO:0000256" key="1">
    <source>
        <dbReference type="SAM" id="Phobius"/>
    </source>
</evidence>
<dbReference type="Pfam" id="PF03140">
    <property type="entry name" value="DUF247"/>
    <property type="match status" value="2"/>
</dbReference>
<dbReference type="PANTHER" id="PTHR31549:SF149">
    <property type="entry name" value="ISOPRENOID SYNTHASE DOMAIN-CONTAINING PROTEIN"/>
    <property type="match status" value="1"/>
</dbReference>
<keyword evidence="1" id="KW-0812">Transmembrane</keyword>
<evidence type="ECO:0000313" key="3">
    <source>
        <dbReference type="Proteomes" id="UP001141806"/>
    </source>
</evidence>
<keyword evidence="3" id="KW-1185">Reference proteome</keyword>
<keyword evidence="1" id="KW-0472">Membrane</keyword>
<feature type="transmembrane region" description="Helical" evidence="1">
    <location>
        <begin position="373"/>
        <end position="397"/>
    </location>
</feature>
<comment type="caution">
    <text evidence="2">The sequence shown here is derived from an EMBL/GenBank/DDBJ whole genome shotgun (WGS) entry which is preliminary data.</text>
</comment>
<accession>A0A9Q0KGC3</accession>
<name>A0A9Q0KGC3_9MAGN</name>
<dbReference type="PANTHER" id="PTHR31549">
    <property type="entry name" value="PROTEIN, PUTATIVE (DUF247)-RELATED-RELATED"/>
    <property type="match status" value="1"/>
</dbReference>